<keyword evidence="4" id="KW-0479">Metal-binding</keyword>
<dbReference type="GO" id="GO:0051536">
    <property type="term" value="F:iron-sulfur cluster binding"/>
    <property type="evidence" value="ECO:0007669"/>
    <property type="project" value="UniProtKB-KW"/>
</dbReference>
<protein>
    <submittedName>
        <fullName evidence="10">Aminotransferase V</fullName>
    </submittedName>
</protein>
<evidence type="ECO:0000259" key="9">
    <source>
        <dbReference type="Pfam" id="PF00266"/>
    </source>
</evidence>
<dbReference type="Pfam" id="PF00266">
    <property type="entry name" value="Aminotran_5"/>
    <property type="match status" value="1"/>
</dbReference>
<dbReference type="Gene3D" id="3.40.640.10">
    <property type="entry name" value="Type I PLP-dependent aspartate aminotransferase-like (Major domain)"/>
    <property type="match status" value="1"/>
</dbReference>
<keyword evidence="3 10" id="KW-0808">Transferase</keyword>
<evidence type="ECO:0000256" key="2">
    <source>
        <dbReference type="ARBA" id="ARBA00006490"/>
    </source>
</evidence>
<comment type="caution">
    <text evidence="10">The sequence shown here is derived from an EMBL/GenBank/DDBJ whole genome shotgun (WGS) entry which is preliminary data.</text>
</comment>
<dbReference type="SUPFAM" id="SSF53383">
    <property type="entry name" value="PLP-dependent transferases"/>
    <property type="match status" value="1"/>
</dbReference>
<evidence type="ECO:0000256" key="3">
    <source>
        <dbReference type="ARBA" id="ARBA00022679"/>
    </source>
</evidence>
<dbReference type="InterPro" id="IPR000192">
    <property type="entry name" value="Aminotrans_V_dom"/>
</dbReference>
<dbReference type="STRING" id="161355.PS9374_00593"/>
<dbReference type="OrthoDB" id="9808002at2"/>
<dbReference type="PIRSF" id="PIRSF005572">
    <property type="entry name" value="NifS"/>
    <property type="match status" value="1"/>
</dbReference>
<evidence type="ECO:0000256" key="8">
    <source>
        <dbReference type="ARBA" id="ARBA00050776"/>
    </source>
</evidence>
<dbReference type="InterPro" id="IPR015422">
    <property type="entry name" value="PyrdxlP-dep_Trfase_small"/>
</dbReference>
<reference evidence="10 11" key="1">
    <citation type="journal article" date="2016" name="Genome Announc.">
        <title>Draft Genome Sequence of Planomonospora sphaerica JCM9374, a Rare Actinomycete.</title>
        <authorList>
            <person name="Dohra H."/>
            <person name="Suzuki T."/>
            <person name="Inoue Y."/>
            <person name="Kodani S."/>
        </authorList>
    </citation>
    <scope>NUCLEOTIDE SEQUENCE [LARGE SCALE GENOMIC DNA]</scope>
    <source>
        <strain evidence="10 11">JCM 9374</strain>
    </source>
</reference>
<dbReference type="GO" id="GO:0031071">
    <property type="term" value="F:cysteine desulfurase activity"/>
    <property type="evidence" value="ECO:0007669"/>
    <property type="project" value="UniProtKB-EC"/>
</dbReference>
<feature type="domain" description="Aminotransferase class V" evidence="9">
    <location>
        <begin position="3"/>
        <end position="359"/>
    </location>
</feature>
<accession>A0A161LTZ9</accession>
<dbReference type="PANTHER" id="PTHR11601:SF34">
    <property type="entry name" value="CYSTEINE DESULFURASE"/>
    <property type="match status" value="1"/>
</dbReference>
<organism evidence="10 11">
    <name type="scientific">Planomonospora sphaerica</name>
    <dbReference type="NCBI Taxonomy" id="161355"/>
    <lineage>
        <taxon>Bacteria</taxon>
        <taxon>Bacillati</taxon>
        <taxon>Actinomycetota</taxon>
        <taxon>Actinomycetes</taxon>
        <taxon>Streptosporangiales</taxon>
        <taxon>Streptosporangiaceae</taxon>
        <taxon>Planomonospora</taxon>
    </lineage>
</organism>
<keyword evidence="7" id="KW-0411">Iron-sulfur</keyword>
<dbReference type="InterPro" id="IPR015421">
    <property type="entry name" value="PyrdxlP-dep_Trfase_major"/>
</dbReference>
<dbReference type="InterPro" id="IPR015424">
    <property type="entry name" value="PyrdxlP-dep_Trfase"/>
</dbReference>
<evidence type="ECO:0000313" key="11">
    <source>
        <dbReference type="Proteomes" id="UP000077701"/>
    </source>
</evidence>
<comment type="cofactor">
    <cofactor evidence="1">
        <name>pyridoxal 5'-phosphate</name>
        <dbReference type="ChEBI" id="CHEBI:597326"/>
    </cofactor>
</comment>
<evidence type="ECO:0000256" key="4">
    <source>
        <dbReference type="ARBA" id="ARBA00022723"/>
    </source>
</evidence>
<dbReference type="GO" id="GO:0008483">
    <property type="term" value="F:transaminase activity"/>
    <property type="evidence" value="ECO:0007669"/>
    <property type="project" value="UniProtKB-KW"/>
</dbReference>
<keyword evidence="6" id="KW-0408">Iron</keyword>
<evidence type="ECO:0000256" key="7">
    <source>
        <dbReference type="ARBA" id="ARBA00023014"/>
    </source>
</evidence>
<sequence>MAYFDAASTEPLHPQAREALVAALDVGWADPARLYGPARRARMLLEQAREEIAEVLGTRSDELSFTASGTQAVHLGVLGALAGRRRAGRRLVVSAVEHSSVLHAAGLHERDGGEVAPVGVGRTGMVDPAEFGAAVAAEGTALACLQSANHEVGTIQPVAEVAEACAAAGVPLLVDAAQTAGRLPVPAGWSVLTASAHKWGGPAGVGVLAVRKGTRWRSPLPEDDRERRRVPGFENVPAVVAAAAALRAMAAESAREGERLSALVDRIRSEVPRLVPDVEVIGDPVARVPHIVTFSCLYVEGEALLTELDRAGFAVSSGSSCTASTLRPSHVLEAMGVLTHGNVRVSLPRGASAADVDRFLALLPETVRRIREEAGVRS</sequence>
<proteinExistence type="inferred from homology"/>
<evidence type="ECO:0000313" key="10">
    <source>
        <dbReference type="EMBL" id="GAT64961.1"/>
    </source>
</evidence>
<evidence type="ECO:0000256" key="6">
    <source>
        <dbReference type="ARBA" id="ARBA00023004"/>
    </source>
</evidence>
<keyword evidence="10" id="KW-0032">Aminotransferase</keyword>
<dbReference type="PANTHER" id="PTHR11601">
    <property type="entry name" value="CYSTEINE DESULFURYLASE FAMILY MEMBER"/>
    <property type="match status" value="1"/>
</dbReference>
<dbReference type="Gene3D" id="3.90.1150.10">
    <property type="entry name" value="Aspartate Aminotransferase, domain 1"/>
    <property type="match status" value="1"/>
</dbReference>
<comment type="similarity">
    <text evidence="2">Belongs to the class-V pyridoxal-phosphate-dependent aminotransferase family. NifS/IscS subfamily.</text>
</comment>
<keyword evidence="11" id="KW-1185">Reference proteome</keyword>
<dbReference type="GO" id="GO:0046872">
    <property type="term" value="F:metal ion binding"/>
    <property type="evidence" value="ECO:0007669"/>
    <property type="project" value="UniProtKB-KW"/>
</dbReference>
<reference evidence="11" key="2">
    <citation type="submission" date="2016-04" db="EMBL/GenBank/DDBJ databases">
        <title>Planomonospora sphaerica JCM9374 whole genome shotgun sequence.</title>
        <authorList>
            <person name="Suzuki T."/>
            <person name="Dohra H."/>
            <person name="Kodani S."/>
        </authorList>
    </citation>
    <scope>NUCLEOTIDE SEQUENCE [LARGE SCALE GENOMIC DNA]</scope>
    <source>
        <strain evidence="11">JCM 9374</strain>
    </source>
</reference>
<dbReference type="Proteomes" id="UP000077701">
    <property type="component" value="Unassembled WGS sequence"/>
</dbReference>
<dbReference type="AlphaFoldDB" id="A0A161LTZ9"/>
<evidence type="ECO:0000256" key="5">
    <source>
        <dbReference type="ARBA" id="ARBA00022898"/>
    </source>
</evidence>
<dbReference type="InterPro" id="IPR016454">
    <property type="entry name" value="Cysteine_dSase"/>
</dbReference>
<comment type="catalytic activity">
    <reaction evidence="8">
        <text>(sulfur carrier)-H + L-cysteine = (sulfur carrier)-SH + L-alanine</text>
        <dbReference type="Rhea" id="RHEA:43892"/>
        <dbReference type="Rhea" id="RHEA-COMP:14737"/>
        <dbReference type="Rhea" id="RHEA-COMP:14739"/>
        <dbReference type="ChEBI" id="CHEBI:29917"/>
        <dbReference type="ChEBI" id="CHEBI:35235"/>
        <dbReference type="ChEBI" id="CHEBI:57972"/>
        <dbReference type="ChEBI" id="CHEBI:64428"/>
        <dbReference type="EC" id="2.8.1.7"/>
    </reaction>
</comment>
<dbReference type="EMBL" id="BDCX01000001">
    <property type="protein sequence ID" value="GAT64961.1"/>
    <property type="molecule type" value="Genomic_DNA"/>
</dbReference>
<evidence type="ECO:0000256" key="1">
    <source>
        <dbReference type="ARBA" id="ARBA00001933"/>
    </source>
</evidence>
<dbReference type="RefSeq" id="WP_068894266.1">
    <property type="nucleotide sequence ID" value="NZ_BDCX01000001.1"/>
</dbReference>
<name>A0A161LTZ9_9ACTN</name>
<gene>
    <name evidence="10" type="ORF">PS9374_00593</name>
</gene>
<keyword evidence="5" id="KW-0663">Pyridoxal phosphate</keyword>